<dbReference type="EC" id="2.7.7.7" evidence="2"/>
<keyword evidence="2" id="KW-0808">Transferase</keyword>
<proteinExistence type="predicted"/>
<dbReference type="GO" id="GO:0003887">
    <property type="term" value="F:DNA-directed DNA polymerase activity"/>
    <property type="evidence" value="ECO:0007669"/>
    <property type="project" value="UniProtKB-EC"/>
</dbReference>
<sequence length="210" mass="24005">MQNSWIQAVARRWRMRGLREPYRSLLDQDDGLLVSIDCETTSLNVKEAELLSIAAVCIDGRRLCTRDAFYALITPQHAPDGQNVRVHGLRPCDFSTGLPLQDVLSAFLQFVRGRTLVGYYLQYDLAVLNKNLRPLMGAALPNSRIEVSGRYYDWRFAQYPGAYIDLRWETMIRNLRLPTLPRHDAMNDAITAAMMYLALQSRGYGAHRLP</sequence>
<accession>A0A212K2J3</accession>
<reference evidence="2" key="1">
    <citation type="submission" date="2016-04" db="EMBL/GenBank/DDBJ databases">
        <authorList>
            <person name="Evans L.H."/>
            <person name="Alamgir A."/>
            <person name="Owens N."/>
            <person name="Weber N.D."/>
            <person name="Virtaneva K."/>
            <person name="Barbian K."/>
            <person name="Babar A."/>
            <person name="Rosenke K."/>
        </authorList>
    </citation>
    <scope>NUCLEOTIDE SEQUENCE</scope>
    <source>
        <strain evidence="2">92-2</strain>
    </source>
</reference>
<dbReference type="PANTHER" id="PTHR30231:SF7">
    <property type="entry name" value="BLR4117 PROTEIN"/>
    <property type="match status" value="1"/>
</dbReference>
<protein>
    <submittedName>
        <fullName evidence="2">Putative DNA polymerase III</fullName>
        <ecNumber evidence="2">2.7.7.7</ecNumber>
    </submittedName>
</protein>
<dbReference type="InterPro" id="IPR036397">
    <property type="entry name" value="RNaseH_sf"/>
</dbReference>
<feature type="domain" description="Exonuclease" evidence="1">
    <location>
        <begin position="32"/>
        <end position="205"/>
    </location>
</feature>
<dbReference type="SMART" id="SM00479">
    <property type="entry name" value="EXOIII"/>
    <property type="match status" value="1"/>
</dbReference>
<keyword evidence="2" id="KW-0548">Nucleotidyltransferase</keyword>
<name>A0A212K2J3_9BACT</name>
<dbReference type="GO" id="GO:0005829">
    <property type="term" value="C:cytosol"/>
    <property type="evidence" value="ECO:0007669"/>
    <property type="project" value="TreeGrafter"/>
</dbReference>
<gene>
    <name evidence="2" type="ORF">KM92DES2_12117</name>
</gene>
<dbReference type="InterPro" id="IPR012337">
    <property type="entry name" value="RNaseH-like_sf"/>
</dbReference>
<dbReference type="AlphaFoldDB" id="A0A212K2J3"/>
<dbReference type="EMBL" id="FLUP01000001">
    <property type="protein sequence ID" value="SBW05919.1"/>
    <property type="molecule type" value="Genomic_DNA"/>
</dbReference>
<organism evidence="2">
    <name type="scientific">uncultured Desulfovibrio sp</name>
    <dbReference type="NCBI Taxonomy" id="167968"/>
    <lineage>
        <taxon>Bacteria</taxon>
        <taxon>Pseudomonadati</taxon>
        <taxon>Thermodesulfobacteriota</taxon>
        <taxon>Desulfovibrionia</taxon>
        <taxon>Desulfovibrionales</taxon>
        <taxon>Desulfovibrionaceae</taxon>
        <taxon>Desulfovibrio</taxon>
        <taxon>environmental samples</taxon>
    </lineage>
</organism>
<dbReference type="Gene3D" id="3.30.420.10">
    <property type="entry name" value="Ribonuclease H-like superfamily/Ribonuclease H"/>
    <property type="match status" value="1"/>
</dbReference>
<evidence type="ECO:0000259" key="1">
    <source>
        <dbReference type="SMART" id="SM00479"/>
    </source>
</evidence>
<dbReference type="RefSeq" id="WP_215648432.1">
    <property type="nucleotide sequence ID" value="NZ_LT598928.1"/>
</dbReference>
<dbReference type="Pfam" id="PF00929">
    <property type="entry name" value="RNase_T"/>
    <property type="match status" value="1"/>
</dbReference>
<dbReference type="CDD" id="cd06127">
    <property type="entry name" value="DEDDh"/>
    <property type="match status" value="1"/>
</dbReference>
<dbReference type="InterPro" id="IPR013520">
    <property type="entry name" value="Ribonucl_H"/>
</dbReference>
<dbReference type="GO" id="GO:0008408">
    <property type="term" value="F:3'-5' exonuclease activity"/>
    <property type="evidence" value="ECO:0007669"/>
    <property type="project" value="TreeGrafter"/>
</dbReference>
<dbReference type="NCBIfam" id="NF006601">
    <property type="entry name" value="PRK09145.1"/>
    <property type="match status" value="1"/>
</dbReference>
<dbReference type="PANTHER" id="PTHR30231">
    <property type="entry name" value="DNA POLYMERASE III SUBUNIT EPSILON"/>
    <property type="match status" value="1"/>
</dbReference>
<dbReference type="SUPFAM" id="SSF53098">
    <property type="entry name" value="Ribonuclease H-like"/>
    <property type="match status" value="1"/>
</dbReference>
<evidence type="ECO:0000313" key="2">
    <source>
        <dbReference type="EMBL" id="SBW05919.1"/>
    </source>
</evidence>
<dbReference type="GO" id="GO:0003676">
    <property type="term" value="F:nucleic acid binding"/>
    <property type="evidence" value="ECO:0007669"/>
    <property type="project" value="InterPro"/>
</dbReference>